<feature type="chain" id="PRO_5016121108" evidence="1">
    <location>
        <begin position="20"/>
        <end position="152"/>
    </location>
</feature>
<protein>
    <submittedName>
        <fullName evidence="3">Protein</fullName>
    </submittedName>
</protein>
<dbReference type="Pfam" id="PF10062">
    <property type="entry name" value="DUF2300"/>
    <property type="match status" value="1"/>
</dbReference>
<gene>
    <name evidence="3" type="primary">yfaQ_3</name>
    <name evidence="3" type="ORF">NCTC11126_04100</name>
</gene>
<dbReference type="InterPro" id="IPR012338">
    <property type="entry name" value="Beta-lactam/transpept-like"/>
</dbReference>
<evidence type="ECO:0000313" key="4">
    <source>
        <dbReference type="Proteomes" id="UP000250561"/>
    </source>
</evidence>
<evidence type="ECO:0000256" key="1">
    <source>
        <dbReference type="SAM" id="SignalP"/>
    </source>
</evidence>
<feature type="domain" description="DUF2300" evidence="2">
    <location>
        <begin position="84"/>
        <end position="148"/>
    </location>
</feature>
<dbReference type="EMBL" id="UARS01000008">
    <property type="protein sequence ID" value="SPW53046.1"/>
    <property type="molecule type" value="Genomic_DNA"/>
</dbReference>
<keyword evidence="1" id="KW-0732">Signal</keyword>
<reference evidence="3 4" key="1">
    <citation type="submission" date="2018-06" db="EMBL/GenBank/DDBJ databases">
        <authorList>
            <consortium name="Pathogen Informatics"/>
            <person name="Doyle S."/>
        </authorList>
    </citation>
    <scope>NUCLEOTIDE SEQUENCE [LARGE SCALE GENOMIC DNA]</scope>
    <source>
        <strain evidence="3 4">NCTC11126</strain>
    </source>
</reference>
<dbReference type="Proteomes" id="UP000250561">
    <property type="component" value="Unassembled WGS sequence"/>
</dbReference>
<proteinExistence type="predicted"/>
<dbReference type="InterPro" id="IPR018748">
    <property type="entry name" value="DUF2300_secreted"/>
</dbReference>
<sequence>MNWRRIVWLLALVTLPTLAEETPLQLVLRGAQHDQLYQLSSSGVTKVSALPDSLTTPLGSLWKLYVYAWLEDTHQPEQPYQCRGNSPEEVYCCQAGESITRDTALVRSCGLYFAPQRLHIGADVWGQYWQQRQAPAWLASLTTLKPETLGNG</sequence>
<organism evidence="3 4">
    <name type="scientific">Escherichia coli</name>
    <dbReference type="NCBI Taxonomy" id="562"/>
    <lineage>
        <taxon>Bacteria</taxon>
        <taxon>Pseudomonadati</taxon>
        <taxon>Pseudomonadota</taxon>
        <taxon>Gammaproteobacteria</taxon>
        <taxon>Enterobacterales</taxon>
        <taxon>Enterobacteriaceae</taxon>
        <taxon>Escherichia</taxon>
    </lineage>
</organism>
<dbReference type="SUPFAM" id="SSF56601">
    <property type="entry name" value="beta-lactamase/transpeptidase-like"/>
    <property type="match status" value="1"/>
</dbReference>
<dbReference type="AlphaFoldDB" id="A0A2X1M0K7"/>
<evidence type="ECO:0000313" key="3">
    <source>
        <dbReference type="EMBL" id="SPW53046.1"/>
    </source>
</evidence>
<evidence type="ECO:0000259" key="2">
    <source>
        <dbReference type="Pfam" id="PF10062"/>
    </source>
</evidence>
<name>A0A2X1M0K7_ECOLX</name>
<feature type="signal peptide" evidence="1">
    <location>
        <begin position="1"/>
        <end position="19"/>
    </location>
</feature>
<accession>A0A2X1M0K7</accession>